<proteinExistence type="predicted"/>
<dbReference type="SUPFAM" id="SSF52172">
    <property type="entry name" value="CheY-like"/>
    <property type="match status" value="1"/>
</dbReference>
<keyword evidence="5" id="KW-0597">Phosphoprotein</keyword>
<protein>
    <recommendedName>
        <fullName evidence="6">Response regulatory domain-containing protein</fullName>
    </recommendedName>
</protein>
<evidence type="ECO:0000256" key="3">
    <source>
        <dbReference type="ARBA" id="ARBA00023125"/>
    </source>
</evidence>
<reference evidence="7 8" key="1">
    <citation type="submission" date="2015-07" db="EMBL/GenBank/DDBJ databases">
        <title>Genome sequence of Leptolinea tardivitalis DSM 16556.</title>
        <authorList>
            <person name="Hemp J."/>
            <person name="Ward L.M."/>
            <person name="Pace L.A."/>
            <person name="Fischer W.W."/>
        </authorList>
    </citation>
    <scope>NUCLEOTIDE SEQUENCE [LARGE SCALE GENOMIC DNA]</scope>
    <source>
        <strain evidence="7 8">YMTK-2</strain>
    </source>
</reference>
<dbReference type="Gene3D" id="3.40.50.2300">
    <property type="match status" value="1"/>
</dbReference>
<dbReference type="GO" id="GO:0032993">
    <property type="term" value="C:protein-DNA complex"/>
    <property type="evidence" value="ECO:0007669"/>
    <property type="project" value="TreeGrafter"/>
</dbReference>
<comment type="caution">
    <text evidence="7">The sequence shown here is derived from an EMBL/GenBank/DDBJ whole genome shotgun (WGS) entry which is preliminary data.</text>
</comment>
<gene>
    <name evidence="7" type="ORF">ADM99_15060</name>
</gene>
<sequence>MNFPELKNQAVNSMLAKILIIENEPSLAEKIVRNLKQFNYEVLPVVFRGEDAIRSIELDKPDLVILDLQFAGDMSGPSLAELIHQRFGTPVVLVVESSENLSLDTVQSINPYGFVLKDFDNYRFSVVISIALQKFQTEKRLRESEERLKTIANFTYNWEY</sequence>
<evidence type="ECO:0000259" key="6">
    <source>
        <dbReference type="PROSITE" id="PS50110"/>
    </source>
</evidence>
<evidence type="ECO:0000256" key="5">
    <source>
        <dbReference type="PROSITE-ProRule" id="PRU00169"/>
    </source>
</evidence>
<feature type="domain" description="Response regulatory" evidence="6">
    <location>
        <begin position="17"/>
        <end position="132"/>
    </location>
</feature>
<evidence type="ECO:0000256" key="4">
    <source>
        <dbReference type="ARBA" id="ARBA00023163"/>
    </source>
</evidence>
<dbReference type="EMBL" id="LGCK01000014">
    <property type="protein sequence ID" value="KPL70455.1"/>
    <property type="molecule type" value="Genomic_DNA"/>
</dbReference>
<name>A0A0P6X8B2_9CHLR</name>
<dbReference type="GO" id="GO:0006355">
    <property type="term" value="P:regulation of DNA-templated transcription"/>
    <property type="evidence" value="ECO:0007669"/>
    <property type="project" value="TreeGrafter"/>
</dbReference>
<dbReference type="PANTHER" id="PTHR48111:SF22">
    <property type="entry name" value="REGULATOR OF RPOS"/>
    <property type="match status" value="1"/>
</dbReference>
<dbReference type="Pfam" id="PF00072">
    <property type="entry name" value="Response_reg"/>
    <property type="match status" value="1"/>
</dbReference>
<dbReference type="GO" id="GO:0000156">
    <property type="term" value="F:phosphorelay response regulator activity"/>
    <property type="evidence" value="ECO:0007669"/>
    <property type="project" value="TreeGrafter"/>
</dbReference>
<dbReference type="STRING" id="229920.ADM99_15060"/>
<dbReference type="PANTHER" id="PTHR48111">
    <property type="entry name" value="REGULATOR OF RPOS"/>
    <property type="match status" value="1"/>
</dbReference>
<dbReference type="AlphaFoldDB" id="A0A0P6X8B2"/>
<dbReference type="PROSITE" id="PS50110">
    <property type="entry name" value="RESPONSE_REGULATORY"/>
    <property type="match status" value="1"/>
</dbReference>
<keyword evidence="3" id="KW-0238">DNA-binding</keyword>
<dbReference type="InterPro" id="IPR011006">
    <property type="entry name" value="CheY-like_superfamily"/>
</dbReference>
<evidence type="ECO:0000313" key="7">
    <source>
        <dbReference type="EMBL" id="KPL70455.1"/>
    </source>
</evidence>
<dbReference type="Proteomes" id="UP000050430">
    <property type="component" value="Unassembled WGS sequence"/>
</dbReference>
<dbReference type="OrthoDB" id="2962330at2"/>
<dbReference type="InterPro" id="IPR039420">
    <property type="entry name" value="WalR-like"/>
</dbReference>
<keyword evidence="1" id="KW-0902">Two-component regulatory system</keyword>
<organism evidence="7 8">
    <name type="scientific">Leptolinea tardivitalis</name>
    <dbReference type="NCBI Taxonomy" id="229920"/>
    <lineage>
        <taxon>Bacteria</taxon>
        <taxon>Bacillati</taxon>
        <taxon>Chloroflexota</taxon>
        <taxon>Anaerolineae</taxon>
        <taxon>Anaerolineales</taxon>
        <taxon>Anaerolineaceae</taxon>
        <taxon>Leptolinea</taxon>
    </lineage>
</organism>
<dbReference type="GO" id="GO:0000976">
    <property type="term" value="F:transcription cis-regulatory region binding"/>
    <property type="evidence" value="ECO:0007669"/>
    <property type="project" value="TreeGrafter"/>
</dbReference>
<evidence type="ECO:0000313" key="8">
    <source>
        <dbReference type="Proteomes" id="UP000050430"/>
    </source>
</evidence>
<dbReference type="GO" id="GO:0005829">
    <property type="term" value="C:cytosol"/>
    <property type="evidence" value="ECO:0007669"/>
    <property type="project" value="TreeGrafter"/>
</dbReference>
<accession>A0A0P6X8B2</accession>
<evidence type="ECO:0000256" key="1">
    <source>
        <dbReference type="ARBA" id="ARBA00023012"/>
    </source>
</evidence>
<dbReference type="RefSeq" id="WP_062422345.1">
    <property type="nucleotide sequence ID" value="NZ_BBYA01000010.1"/>
</dbReference>
<feature type="modified residue" description="4-aspartylphosphate" evidence="5">
    <location>
        <position position="67"/>
    </location>
</feature>
<dbReference type="InterPro" id="IPR001789">
    <property type="entry name" value="Sig_transdc_resp-reg_receiver"/>
</dbReference>
<keyword evidence="4" id="KW-0804">Transcription</keyword>
<evidence type="ECO:0000256" key="2">
    <source>
        <dbReference type="ARBA" id="ARBA00023015"/>
    </source>
</evidence>
<dbReference type="SMART" id="SM00448">
    <property type="entry name" value="REC"/>
    <property type="match status" value="1"/>
</dbReference>
<keyword evidence="8" id="KW-1185">Reference proteome</keyword>
<keyword evidence="2" id="KW-0805">Transcription regulation</keyword>